<dbReference type="InterPro" id="IPR015797">
    <property type="entry name" value="NUDIX_hydrolase-like_dom_sf"/>
</dbReference>
<dbReference type="InterPro" id="IPR054105">
    <property type="entry name" value="WHD_NrtR"/>
</dbReference>
<dbReference type="SUPFAM" id="SSF55811">
    <property type="entry name" value="Nudix"/>
    <property type="match status" value="1"/>
</dbReference>
<dbReference type="PANTHER" id="PTHR43736">
    <property type="entry name" value="ADP-RIBOSE PYROPHOSPHATASE"/>
    <property type="match status" value="1"/>
</dbReference>
<protein>
    <submittedName>
        <fullName evidence="2">NUDIX domain-containing protein</fullName>
    </submittedName>
</protein>
<dbReference type="Gene3D" id="3.90.79.10">
    <property type="entry name" value="Nucleoside Triphosphate Pyrophosphohydrolase"/>
    <property type="match status" value="1"/>
</dbReference>
<dbReference type="PROSITE" id="PS51462">
    <property type="entry name" value="NUDIX"/>
    <property type="match status" value="1"/>
</dbReference>
<dbReference type="Proteomes" id="UP001064933">
    <property type="component" value="Chromosome"/>
</dbReference>
<accession>A0ABY6B1Y4</accession>
<evidence type="ECO:0000313" key="2">
    <source>
        <dbReference type="EMBL" id="UXH79410.1"/>
    </source>
</evidence>
<dbReference type="SUPFAM" id="SSF46785">
    <property type="entry name" value="Winged helix' DNA-binding domain"/>
    <property type="match status" value="1"/>
</dbReference>
<keyword evidence="3" id="KW-1185">Reference proteome</keyword>
<dbReference type="CDD" id="cd18873">
    <property type="entry name" value="NUDIX_NadM_like"/>
    <property type="match status" value="1"/>
</dbReference>
<name>A0ABY6B1Y4_9BURK</name>
<evidence type="ECO:0000313" key="3">
    <source>
        <dbReference type="Proteomes" id="UP001064933"/>
    </source>
</evidence>
<organism evidence="2 3">
    <name type="scientific">Roseateles amylovorans</name>
    <dbReference type="NCBI Taxonomy" id="2978473"/>
    <lineage>
        <taxon>Bacteria</taxon>
        <taxon>Pseudomonadati</taxon>
        <taxon>Pseudomonadota</taxon>
        <taxon>Betaproteobacteria</taxon>
        <taxon>Burkholderiales</taxon>
        <taxon>Sphaerotilaceae</taxon>
        <taxon>Roseateles</taxon>
    </lineage>
</organism>
<reference evidence="2" key="1">
    <citation type="submission" date="2022-10" db="EMBL/GenBank/DDBJ databases">
        <title>Characterization and whole genome sequencing of a new Roseateles species, isolated from fresh water.</title>
        <authorList>
            <person name="Guliayeva D.Y."/>
            <person name="Akhremchuk A.E."/>
            <person name="Sikolenko M.A."/>
            <person name="Valentovich L.N."/>
            <person name="Sidarenka A.V."/>
        </authorList>
    </citation>
    <scope>NUCLEOTIDE SEQUENCE</scope>
    <source>
        <strain evidence="2">BIM B-1768</strain>
    </source>
</reference>
<evidence type="ECO:0000259" key="1">
    <source>
        <dbReference type="PROSITE" id="PS51462"/>
    </source>
</evidence>
<gene>
    <name evidence="2" type="ORF">N4261_05635</name>
</gene>
<dbReference type="RefSeq" id="WP_261759229.1">
    <property type="nucleotide sequence ID" value="NZ_CP104562.2"/>
</dbReference>
<dbReference type="Gene3D" id="1.10.10.10">
    <property type="entry name" value="Winged helix-like DNA-binding domain superfamily/Winged helix DNA-binding domain"/>
    <property type="match status" value="1"/>
</dbReference>
<proteinExistence type="predicted"/>
<dbReference type="InterPro" id="IPR000086">
    <property type="entry name" value="NUDIX_hydrolase_dom"/>
</dbReference>
<dbReference type="Pfam" id="PF00293">
    <property type="entry name" value="NUDIX"/>
    <property type="match status" value="1"/>
</dbReference>
<feature type="domain" description="Nudix hydrolase" evidence="1">
    <location>
        <begin position="20"/>
        <end position="151"/>
    </location>
</feature>
<dbReference type="PANTHER" id="PTHR43736:SF4">
    <property type="entry name" value="SLR1690 PROTEIN"/>
    <property type="match status" value="1"/>
</dbReference>
<sequence length="239" mass="26848">MTRSPVLPSAPLPPPGDAERPIVTVDIVLLTILDGRLQAGLTQREREPAAGAWTLPGGWVHTDEDQDADDAAVRILRDKAGLESPYLEQLRTFSGKHRDSRGWSLSIAYYAMVPGHICERDNLRFRWAPIDAARSLPFDHAEILRTAVERVRSKTLYSSLPVHLMPETFTLSQLQLTYEHLLEMALDKRSFRRRIEELNVIEEIDGAFTTGAGHRPAQLYRRRPHAARLATSSSNLPVA</sequence>
<dbReference type="InterPro" id="IPR036390">
    <property type="entry name" value="WH_DNA-bd_sf"/>
</dbReference>
<dbReference type="InterPro" id="IPR036388">
    <property type="entry name" value="WH-like_DNA-bd_sf"/>
</dbReference>
<dbReference type="EMBL" id="CP104562">
    <property type="protein sequence ID" value="UXH79410.1"/>
    <property type="molecule type" value="Genomic_DNA"/>
</dbReference>
<dbReference type="Pfam" id="PF21906">
    <property type="entry name" value="WHD_NrtR"/>
    <property type="match status" value="1"/>
</dbReference>